<evidence type="ECO:0000313" key="2">
    <source>
        <dbReference type="EMBL" id="SDW03487.1"/>
    </source>
</evidence>
<feature type="compositionally biased region" description="Basic and acidic residues" evidence="1">
    <location>
        <begin position="118"/>
        <end position="127"/>
    </location>
</feature>
<sequence length="171" mass="19188">MKRRRFLQTAGFGATVVGSGCMGGGGEVVVSVKQDIRVDPHEAWIKERIPDVSDPGGEIQYIVKADIPFNVYFFTDREQFEQYDTYIKGREPDETPPGNPKFSQTAVQPEGSDIYRASTDDGGARESLDAPGPYFFAVDHSNYRMETRVEDYDDPLKAFVDLTVIRNKLPL</sequence>
<dbReference type="EMBL" id="FNOF01000001">
    <property type="protein sequence ID" value="SDW03487.1"/>
    <property type="molecule type" value="Genomic_DNA"/>
</dbReference>
<name>A0A1H2Q8C2_HALVA</name>
<dbReference type="Proteomes" id="UP000182573">
    <property type="component" value="Unassembled WGS sequence"/>
</dbReference>
<protein>
    <submittedName>
        <fullName evidence="2">Uncharacterized protein</fullName>
    </submittedName>
</protein>
<reference evidence="2 3" key="1">
    <citation type="submission" date="2016-10" db="EMBL/GenBank/DDBJ databases">
        <authorList>
            <person name="de Groot N.N."/>
        </authorList>
    </citation>
    <scope>NUCLEOTIDE SEQUENCE [LARGE SCALE GENOMIC DNA]</scope>
    <source>
        <strain evidence="2 3">DSM 3756</strain>
    </source>
</reference>
<proteinExistence type="predicted"/>
<dbReference type="AlphaFoldDB" id="A0A1H2Q8C2"/>
<dbReference type="STRING" id="28442.SAMN05443574_101121"/>
<gene>
    <name evidence="2" type="ORF">SAMN05443574_101121</name>
</gene>
<accession>A0A1H2Q8C2</accession>
<evidence type="ECO:0000313" key="3">
    <source>
        <dbReference type="Proteomes" id="UP000182573"/>
    </source>
</evidence>
<evidence type="ECO:0000256" key="1">
    <source>
        <dbReference type="SAM" id="MobiDB-lite"/>
    </source>
</evidence>
<feature type="region of interest" description="Disordered" evidence="1">
    <location>
        <begin position="89"/>
        <end position="127"/>
    </location>
</feature>
<organism evidence="2 3">
    <name type="scientific">Haloarcula vallismortis</name>
    <name type="common">Halobacterium vallismortis</name>
    <dbReference type="NCBI Taxonomy" id="28442"/>
    <lineage>
        <taxon>Archaea</taxon>
        <taxon>Methanobacteriati</taxon>
        <taxon>Methanobacteriota</taxon>
        <taxon>Stenosarchaea group</taxon>
        <taxon>Halobacteria</taxon>
        <taxon>Halobacteriales</taxon>
        <taxon>Haloarculaceae</taxon>
        <taxon>Haloarcula</taxon>
    </lineage>
</organism>
<dbReference type="PROSITE" id="PS51257">
    <property type="entry name" value="PROKAR_LIPOPROTEIN"/>
    <property type="match status" value="1"/>
</dbReference>